<organism evidence="1 2">
    <name type="scientific">Pedobacter miscanthi</name>
    <dbReference type="NCBI Taxonomy" id="2259170"/>
    <lineage>
        <taxon>Bacteria</taxon>
        <taxon>Pseudomonadati</taxon>
        <taxon>Bacteroidota</taxon>
        <taxon>Sphingobacteriia</taxon>
        <taxon>Sphingobacteriales</taxon>
        <taxon>Sphingobacteriaceae</taxon>
        <taxon>Pedobacter</taxon>
    </lineage>
</organism>
<dbReference type="Pfam" id="PF19459">
    <property type="entry name" value="DUF5996"/>
    <property type="match status" value="1"/>
</dbReference>
<name>A0A366KYS0_9SPHI</name>
<keyword evidence="2" id="KW-1185">Reference proteome</keyword>
<dbReference type="RefSeq" id="WP_113949340.1">
    <property type="nucleotide sequence ID" value="NZ_QNQU01000010.1"/>
</dbReference>
<protein>
    <recommendedName>
        <fullName evidence="3">Ava_C0101 and related proteins</fullName>
    </recommendedName>
</protein>
<dbReference type="Proteomes" id="UP000252081">
    <property type="component" value="Unassembled WGS sequence"/>
</dbReference>
<dbReference type="EMBL" id="QNQU01000010">
    <property type="protein sequence ID" value="RBQ06777.1"/>
    <property type="molecule type" value="Genomic_DNA"/>
</dbReference>
<reference evidence="1 2" key="1">
    <citation type="submission" date="2018-07" db="EMBL/GenBank/DDBJ databases">
        <title>A draft genome of a endophytic bacteria, a new species of Pedobacter.</title>
        <authorList>
            <person name="Zhang Z.D."/>
            <person name="Chen Z.J."/>
        </authorList>
    </citation>
    <scope>NUCLEOTIDE SEQUENCE [LARGE SCALE GENOMIC DNA]</scope>
    <source>
        <strain evidence="1 2">RS10</strain>
    </source>
</reference>
<comment type="caution">
    <text evidence="1">The sequence shown here is derived from an EMBL/GenBank/DDBJ whole genome shotgun (WGS) entry which is preliminary data.</text>
</comment>
<dbReference type="OrthoDB" id="9800945at2"/>
<accession>A0A366KYS0</accession>
<evidence type="ECO:0000313" key="2">
    <source>
        <dbReference type="Proteomes" id="UP000252081"/>
    </source>
</evidence>
<sequence>MKKQWPVLSYEKGRKTYDTLQLFTQMAGKIKLATMPWANHSWNVTLHITTSGFTTQTMPYGDMNFQIDFDLIEHMLKISTSKGDLSQLSLENTSVAGFYNTLFTALKELGIEIDIMTLPSEIVDPIPFELDELHNTYEREHASAFHLALLQIQEVFMIHRSSFSGKSSPIHFFWGGFDLSLAYFSGKRAPHHPGKMVGMPDWVLQDAYSHEVRDAGFWSGNDGLPEAAFYCYLYPEPDGYKTGKVEPYEAYYHQTLGEYILPYSAVQESEDPQEKLLAFLNSTYQIGATLAGWDPDFTVPVPKA</sequence>
<gene>
    <name evidence="1" type="ORF">DRW42_13470</name>
</gene>
<dbReference type="InterPro" id="IPR046038">
    <property type="entry name" value="DUF5996"/>
</dbReference>
<evidence type="ECO:0000313" key="1">
    <source>
        <dbReference type="EMBL" id="RBQ06777.1"/>
    </source>
</evidence>
<proteinExistence type="predicted"/>
<evidence type="ECO:0008006" key="3">
    <source>
        <dbReference type="Google" id="ProtNLM"/>
    </source>
</evidence>
<dbReference type="AlphaFoldDB" id="A0A366KYS0"/>